<dbReference type="AlphaFoldDB" id="A0A508A7Q6"/>
<protein>
    <submittedName>
        <fullName evidence="1">Uncharacterized protein</fullName>
    </submittedName>
</protein>
<proteinExistence type="predicted"/>
<dbReference type="Pfam" id="PF19611">
    <property type="entry name" value="DUF6116"/>
    <property type="match status" value="1"/>
</dbReference>
<name>A0A508A7Q6_9GAMM</name>
<reference evidence="1 2" key="1">
    <citation type="submission" date="2019-06" db="EMBL/GenBank/DDBJ databases">
        <title>Lysobacter alkalisoli sp. nov. isolated from saline soil.</title>
        <authorList>
            <person name="Sun J.-Q."/>
            <person name="Xu L."/>
        </authorList>
    </citation>
    <scope>NUCLEOTIDE SEQUENCE [LARGE SCALE GENOMIC DNA]</scope>
    <source>
        <strain evidence="1 2">JCM 31130</strain>
    </source>
</reference>
<organism evidence="1 2">
    <name type="scientific">Marilutibacter aestuarii</name>
    <dbReference type="NCBI Taxonomy" id="1706195"/>
    <lineage>
        <taxon>Bacteria</taxon>
        <taxon>Pseudomonadati</taxon>
        <taxon>Pseudomonadota</taxon>
        <taxon>Gammaproteobacteria</taxon>
        <taxon>Lysobacterales</taxon>
        <taxon>Lysobacteraceae</taxon>
        <taxon>Marilutibacter</taxon>
    </lineage>
</organism>
<evidence type="ECO:0000313" key="2">
    <source>
        <dbReference type="Proteomes" id="UP000318212"/>
    </source>
</evidence>
<keyword evidence="2" id="KW-1185">Reference proteome</keyword>
<dbReference type="OrthoDB" id="5741597at2"/>
<dbReference type="EMBL" id="VICE01000090">
    <property type="protein sequence ID" value="TQD44444.1"/>
    <property type="molecule type" value="Genomic_DNA"/>
</dbReference>
<sequence length="70" mass="7897">MATSLLSPLFRFVEKLSYPKLFLVTAAVFVVDLFVPDMVPFADELLLGLATLLLSRKRKDRGVTLDADRR</sequence>
<comment type="caution">
    <text evidence="1">The sequence shown here is derived from an EMBL/GenBank/DDBJ whole genome shotgun (WGS) entry which is preliminary data.</text>
</comment>
<dbReference type="Proteomes" id="UP000318212">
    <property type="component" value="Unassembled WGS sequence"/>
</dbReference>
<evidence type="ECO:0000313" key="1">
    <source>
        <dbReference type="EMBL" id="TQD44444.1"/>
    </source>
</evidence>
<accession>A0A508A7Q6</accession>
<dbReference type="InterPro" id="IPR046119">
    <property type="entry name" value="DUF6116"/>
</dbReference>
<gene>
    <name evidence="1" type="ORF">FKV25_09655</name>
</gene>